<gene>
    <name evidence="2" type="ORF">BYL167_LOCUS32550</name>
    <name evidence="3" type="ORF">BYL167_LOCUS36962</name>
    <name evidence="4" type="ORF">GIL414_LOCUS38685</name>
</gene>
<feature type="region of interest" description="Disordered" evidence="1">
    <location>
        <begin position="1"/>
        <end position="25"/>
    </location>
</feature>
<dbReference type="EMBL" id="CAJOBH010082165">
    <property type="protein sequence ID" value="CAF4522263.1"/>
    <property type="molecule type" value="Genomic_DNA"/>
</dbReference>
<evidence type="ECO:0000313" key="5">
    <source>
        <dbReference type="Proteomes" id="UP000681967"/>
    </source>
</evidence>
<evidence type="ECO:0000313" key="3">
    <source>
        <dbReference type="EMBL" id="CAF4522263.1"/>
    </source>
</evidence>
<protein>
    <submittedName>
        <fullName evidence="3">Uncharacterized protein</fullName>
    </submittedName>
</protein>
<organism evidence="3 5">
    <name type="scientific">Rotaria magnacalcarata</name>
    <dbReference type="NCBI Taxonomy" id="392030"/>
    <lineage>
        <taxon>Eukaryota</taxon>
        <taxon>Metazoa</taxon>
        <taxon>Spiralia</taxon>
        <taxon>Gnathifera</taxon>
        <taxon>Rotifera</taxon>
        <taxon>Eurotatoria</taxon>
        <taxon>Bdelloidea</taxon>
        <taxon>Philodinida</taxon>
        <taxon>Philodinidae</taxon>
        <taxon>Rotaria</taxon>
    </lineage>
</organism>
<dbReference type="Proteomes" id="UP000681967">
    <property type="component" value="Unassembled WGS sequence"/>
</dbReference>
<sequence length="57" mass="6286">ATASDTDSDVEDGAGTDIREMKQKNSSGFSEFAVRRIKQAPYGRREIEIAEQGSCIY</sequence>
<name>A0A8S2XW20_9BILA</name>
<evidence type="ECO:0000313" key="2">
    <source>
        <dbReference type="EMBL" id="CAF4422934.1"/>
    </source>
</evidence>
<accession>A0A8S2XW20</accession>
<evidence type="ECO:0000256" key="1">
    <source>
        <dbReference type="SAM" id="MobiDB-lite"/>
    </source>
</evidence>
<comment type="caution">
    <text evidence="3">The sequence shown here is derived from an EMBL/GenBank/DDBJ whole genome shotgun (WGS) entry which is preliminary data.</text>
</comment>
<dbReference type="EMBL" id="CAJOBH010060632">
    <property type="protein sequence ID" value="CAF4422934.1"/>
    <property type="molecule type" value="Genomic_DNA"/>
</dbReference>
<evidence type="ECO:0000313" key="4">
    <source>
        <dbReference type="EMBL" id="CAF4595374.1"/>
    </source>
</evidence>
<proteinExistence type="predicted"/>
<dbReference type="EMBL" id="CAJOBJ010102715">
    <property type="protein sequence ID" value="CAF4595374.1"/>
    <property type="molecule type" value="Genomic_DNA"/>
</dbReference>
<reference evidence="3" key="1">
    <citation type="submission" date="2021-02" db="EMBL/GenBank/DDBJ databases">
        <authorList>
            <person name="Nowell W R."/>
        </authorList>
    </citation>
    <scope>NUCLEOTIDE SEQUENCE</scope>
</reference>
<feature type="non-terminal residue" evidence="3">
    <location>
        <position position="1"/>
    </location>
</feature>
<dbReference type="AlphaFoldDB" id="A0A8S2XW20"/>
<feature type="compositionally biased region" description="Acidic residues" evidence="1">
    <location>
        <begin position="1"/>
        <end position="14"/>
    </location>
</feature>
<dbReference type="Proteomes" id="UP000681720">
    <property type="component" value="Unassembled WGS sequence"/>
</dbReference>